<evidence type="ECO:0000256" key="6">
    <source>
        <dbReference type="SAM" id="MobiDB-lite"/>
    </source>
</evidence>
<keyword evidence="3" id="KW-0238">DNA-binding</keyword>
<dbReference type="PANTHER" id="PTHR15741">
    <property type="entry name" value="BASIC HELIX-LOOP-HELIX ZIP TRANSCRIPTION FACTOR"/>
    <property type="match status" value="1"/>
</dbReference>
<sequence length="406" mass="43770">MHSGTAIKRDFDDISDSQDELAGSACRLEDSGGESAPPRVAMEHEKRIRREIANSNERRRMQSINAGFQALRSLLPQHEGEKLSKAAILQQTSDFIYSLEQEKARLLTQNCQLKRLLGQQQQAGDSDAASATDSPASAHRNASRESAEAPAPSEEAAAAPAAPAEPAAPPPQEAEAASIRQELSELRAQLEQERRHRLLTEDRLRLAEAPPPPPPATPFAERLHAGHVPLLKPKVELVEAPLEPAEPPLTGHGLEPQTALLLAGRCQPAGAALRAAAAAASTAARGTHPAQVRRRPDSAVGARRVPLYVGSATSRQNLDTIVEAIRHLEGDHLFQDLVPAPEPALEVEACLEEPEPQDAPLELTTHDRASAAAAASDPYRPGVIVQQQQQQQQLAHHLVHQRHLPS</sequence>
<dbReference type="GO" id="GO:0005634">
    <property type="term" value="C:nucleus"/>
    <property type="evidence" value="ECO:0007669"/>
    <property type="project" value="UniProtKB-SubCell"/>
</dbReference>
<evidence type="ECO:0000256" key="1">
    <source>
        <dbReference type="ARBA" id="ARBA00004123"/>
    </source>
</evidence>
<keyword evidence="9" id="KW-1185">Reference proteome</keyword>
<dbReference type="Gene3D" id="4.10.280.10">
    <property type="entry name" value="Helix-loop-helix DNA-binding domain"/>
    <property type="match status" value="1"/>
</dbReference>
<feature type="domain" description="BHLH" evidence="7">
    <location>
        <begin position="48"/>
        <end position="99"/>
    </location>
</feature>
<comment type="subcellular location">
    <subcellularLocation>
        <location evidence="1">Nucleus</location>
    </subcellularLocation>
</comment>
<proteinExistence type="predicted"/>
<feature type="region of interest" description="Disordered" evidence="6">
    <location>
        <begin position="1"/>
        <end position="42"/>
    </location>
</feature>
<dbReference type="OrthoDB" id="10029128at2759"/>
<keyword evidence="4" id="KW-0804">Transcription</keyword>
<evidence type="ECO:0000313" key="8">
    <source>
        <dbReference type="EMBL" id="KAF0295235.1"/>
    </source>
</evidence>
<keyword evidence="5" id="KW-0539">Nucleus</keyword>
<organism evidence="8 9">
    <name type="scientific">Amphibalanus amphitrite</name>
    <name type="common">Striped barnacle</name>
    <name type="synonym">Balanus amphitrite</name>
    <dbReference type="NCBI Taxonomy" id="1232801"/>
    <lineage>
        <taxon>Eukaryota</taxon>
        <taxon>Metazoa</taxon>
        <taxon>Ecdysozoa</taxon>
        <taxon>Arthropoda</taxon>
        <taxon>Crustacea</taxon>
        <taxon>Multicrustacea</taxon>
        <taxon>Cirripedia</taxon>
        <taxon>Thoracica</taxon>
        <taxon>Thoracicalcarea</taxon>
        <taxon>Balanomorpha</taxon>
        <taxon>Balanoidea</taxon>
        <taxon>Balanidae</taxon>
        <taxon>Amphibalaninae</taxon>
        <taxon>Amphibalanus</taxon>
    </lineage>
</organism>
<dbReference type="Proteomes" id="UP000440578">
    <property type="component" value="Unassembled WGS sequence"/>
</dbReference>
<name>A0A6A4VM83_AMPAM</name>
<accession>A0A6A4VM83</accession>
<dbReference type="InterPro" id="IPR011598">
    <property type="entry name" value="bHLH_dom"/>
</dbReference>
<dbReference type="SMART" id="SM00353">
    <property type="entry name" value="HLH"/>
    <property type="match status" value="1"/>
</dbReference>
<evidence type="ECO:0000259" key="7">
    <source>
        <dbReference type="PROSITE" id="PS50888"/>
    </source>
</evidence>
<dbReference type="PANTHER" id="PTHR15741:SF27">
    <property type="entry name" value="TRANSCRIPTION FACTOR AP-4"/>
    <property type="match status" value="1"/>
</dbReference>
<dbReference type="CDD" id="cd11419">
    <property type="entry name" value="bHLHzip_TFAP4"/>
    <property type="match status" value="1"/>
</dbReference>
<feature type="compositionally biased region" description="Low complexity" evidence="6">
    <location>
        <begin position="148"/>
        <end position="165"/>
    </location>
</feature>
<protein>
    <submittedName>
        <fullName evidence="8">Transcription factor AP-4</fullName>
    </submittedName>
</protein>
<evidence type="ECO:0000256" key="5">
    <source>
        <dbReference type="ARBA" id="ARBA00023242"/>
    </source>
</evidence>
<dbReference type="Pfam" id="PF00010">
    <property type="entry name" value="HLH"/>
    <property type="match status" value="1"/>
</dbReference>
<reference evidence="8 9" key="1">
    <citation type="submission" date="2019-07" db="EMBL/GenBank/DDBJ databases">
        <title>Draft genome assembly of a fouling barnacle, Amphibalanus amphitrite (Darwin, 1854): The first reference genome for Thecostraca.</title>
        <authorList>
            <person name="Kim W."/>
        </authorList>
    </citation>
    <scope>NUCLEOTIDE SEQUENCE [LARGE SCALE GENOMIC DNA]</scope>
    <source>
        <strain evidence="8">SNU_AA5</strain>
        <tissue evidence="8">Soma without cirri and trophi</tissue>
    </source>
</reference>
<evidence type="ECO:0000313" key="9">
    <source>
        <dbReference type="Proteomes" id="UP000440578"/>
    </source>
</evidence>
<dbReference type="PROSITE" id="PS50888">
    <property type="entry name" value="BHLH"/>
    <property type="match status" value="1"/>
</dbReference>
<gene>
    <name evidence="8" type="primary">TFAP4_0</name>
    <name evidence="8" type="ORF">FJT64_000672</name>
</gene>
<comment type="caution">
    <text evidence="8">The sequence shown here is derived from an EMBL/GenBank/DDBJ whole genome shotgun (WGS) entry which is preliminary data.</text>
</comment>
<dbReference type="EMBL" id="VIIS01001631">
    <property type="protein sequence ID" value="KAF0295235.1"/>
    <property type="molecule type" value="Genomic_DNA"/>
</dbReference>
<feature type="compositionally biased region" description="Low complexity" evidence="6">
    <location>
        <begin position="122"/>
        <end position="138"/>
    </location>
</feature>
<evidence type="ECO:0000256" key="4">
    <source>
        <dbReference type="ARBA" id="ARBA00023163"/>
    </source>
</evidence>
<dbReference type="GO" id="GO:0000978">
    <property type="term" value="F:RNA polymerase II cis-regulatory region sequence-specific DNA binding"/>
    <property type="evidence" value="ECO:0007669"/>
    <property type="project" value="TreeGrafter"/>
</dbReference>
<dbReference type="SUPFAM" id="SSF47459">
    <property type="entry name" value="HLH, helix-loop-helix DNA-binding domain"/>
    <property type="match status" value="1"/>
</dbReference>
<evidence type="ECO:0000256" key="2">
    <source>
        <dbReference type="ARBA" id="ARBA00023015"/>
    </source>
</evidence>
<dbReference type="GO" id="GO:0046983">
    <property type="term" value="F:protein dimerization activity"/>
    <property type="evidence" value="ECO:0007669"/>
    <property type="project" value="InterPro"/>
</dbReference>
<feature type="region of interest" description="Disordered" evidence="6">
    <location>
        <begin position="201"/>
        <end position="220"/>
    </location>
</feature>
<dbReference type="GO" id="GO:0000981">
    <property type="term" value="F:DNA-binding transcription factor activity, RNA polymerase II-specific"/>
    <property type="evidence" value="ECO:0007669"/>
    <property type="project" value="TreeGrafter"/>
</dbReference>
<keyword evidence="2" id="KW-0805">Transcription regulation</keyword>
<dbReference type="AlphaFoldDB" id="A0A6A4VM83"/>
<feature type="region of interest" description="Disordered" evidence="6">
    <location>
        <begin position="122"/>
        <end position="178"/>
    </location>
</feature>
<dbReference type="InterPro" id="IPR036638">
    <property type="entry name" value="HLH_DNA-bd_sf"/>
</dbReference>
<dbReference type="InterPro" id="IPR052207">
    <property type="entry name" value="Max-like/E-box_TFs"/>
</dbReference>
<evidence type="ECO:0000256" key="3">
    <source>
        <dbReference type="ARBA" id="ARBA00023125"/>
    </source>
</evidence>